<dbReference type="PROSITE" id="PS00061">
    <property type="entry name" value="ADH_SHORT"/>
    <property type="match status" value="1"/>
</dbReference>
<dbReference type="AlphaFoldDB" id="A0A0B2C2V5"/>
<dbReference type="GO" id="GO:0030497">
    <property type="term" value="P:fatty acid elongation"/>
    <property type="evidence" value="ECO:0007669"/>
    <property type="project" value="TreeGrafter"/>
</dbReference>
<dbReference type="Gene3D" id="3.40.50.720">
    <property type="entry name" value="NAD(P)-binding Rossmann-like Domain"/>
    <property type="match status" value="1"/>
</dbReference>
<reference evidence="2 3" key="1">
    <citation type="submission" date="2014-11" db="EMBL/GenBank/DDBJ databases">
        <title>Draft genome sequence of Kirrobacter mercurialis.</title>
        <authorList>
            <person name="Coil D.A."/>
            <person name="Eisen J.A."/>
        </authorList>
    </citation>
    <scope>NUCLEOTIDE SEQUENCE [LARGE SCALE GENOMIC DNA]</scope>
    <source>
        <strain evidence="2 3">Coronado</strain>
    </source>
</reference>
<keyword evidence="3" id="KW-1185">Reference proteome</keyword>
<evidence type="ECO:0008006" key="4">
    <source>
        <dbReference type="Google" id="ProtNLM"/>
    </source>
</evidence>
<dbReference type="EMBL" id="JTDN01000001">
    <property type="protein sequence ID" value="KHL26505.1"/>
    <property type="molecule type" value="Genomic_DNA"/>
</dbReference>
<protein>
    <recommendedName>
        <fullName evidence="4">Short-chain dehydrogenase</fullName>
    </recommendedName>
</protein>
<comment type="similarity">
    <text evidence="1">Belongs to the short-chain dehydrogenases/reductases (SDR) family.</text>
</comment>
<dbReference type="SUPFAM" id="SSF51735">
    <property type="entry name" value="NAD(P)-binding Rossmann-fold domains"/>
    <property type="match status" value="1"/>
</dbReference>
<comment type="caution">
    <text evidence="2">The sequence shown here is derived from an EMBL/GenBank/DDBJ whole genome shotgun (WGS) entry which is preliminary data.</text>
</comment>
<evidence type="ECO:0000313" key="3">
    <source>
        <dbReference type="Proteomes" id="UP000030988"/>
    </source>
</evidence>
<proteinExistence type="inferred from homology"/>
<dbReference type="InterPro" id="IPR036291">
    <property type="entry name" value="NAD(P)-bd_dom_sf"/>
</dbReference>
<sequence>MRIVITGAGGALGRAVVQAFADRGDAVTAIVRREVAGLPLAVRQIAAGDLNDPAGARSALDAAAAALGGGIDALIHLVGGFEWSTVEQSRPELWRQLFSDNVETTLGTIQAALPWIGDGGAILCVGAASAQPAGAGMAPYATAKSGVARIVEALAAELKPRNIRVNAILPAIIDTPRNRADMPDADSSDWTSPAAIADVALFLASAQARAISGALIPVTHNG</sequence>
<dbReference type="Proteomes" id="UP000030988">
    <property type="component" value="Unassembled WGS sequence"/>
</dbReference>
<dbReference type="STRING" id="1572751.PK98_08870"/>
<dbReference type="PANTHER" id="PTHR42760:SF135">
    <property type="entry name" value="BLL7886 PROTEIN"/>
    <property type="match status" value="1"/>
</dbReference>
<name>A0A0B2C2V5_9SPHN</name>
<dbReference type="GO" id="GO:0016616">
    <property type="term" value="F:oxidoreductase activity, acting on the CH-OH group of donors, NAD or NADP as acceptor"/>
    <property type="evidence" value="ECO:0007669"/>
    <property type="project" value="TreeGrafter"/>
</dbReference>
<gene>
    <name evidence="2" type="ORF">PK98_08870</name>
</gene>
<dbReference type="OrthoDB" id="658698at2"/>
<dbReference type="InterPro" id="IPR002347">
    <property type="entry name" value="SDR_fam"/>
</dbReference>
<evidence type="ECO:0000256" key="1">
    <source>
        <dbReference type="ARBA" id="ARBA00006484"/>
    </source>
</evidence>
<evidence type="ECO:0000313" key="2">
    <source>
        <dbReference type="EMBL" id="KHL26505.1"/>
    </source>
</evidence>
<dbReference type="PRINTS" id="PR00081">
    <property type="entry name" value="GDHRDH"/>
</dbReference>
<dbReference type="InterPro" id="IPR020904">
    <property type="entry name" value="Sc_DH/Rdtase_CS"/>
</dbReference>
<dbReference type="PANTHER" id="PTHR42760">
    <property type="entry name" value="SHORT-CHAIN DEHYDROGENASES/REDUCTASES FAMILY MEMBER"/>
    <property type="match status" value="1"/>
</dbReference>
<dbReference type="Pfam" id="PF13561">
    <property type="entry name" value="adh_short_C2"/>
    <property type="match status" value="1"/>
</dbReference>
<organism evidence="2 3">
    <name type="scientific">Croceibacterium mercuriale</name>
    <dbReference type="NCBI Taxonomy" id="1572751"/>
    <lineage>
        <taxon>Bacteria</taxon>
        <taxon>Pseudomonadati</taxon>
        <taxon>Pseudomonadota</taxon>
        <taxon>Alphaproteobacteria</taxon>
        <taxon>Sphingomonadales</taxon>
        <taxon>Erythrobacteraceae</taxon>
        <taxon>Croceibacterium</taxon>
    </lineage>
</organism>
<accession>A0A0B2C2V5</accession>